<proteinExistence type="predicted"/>
<dbReference type="Proteomes" id="UP000473699">
    <property type="component" value="Unassembled WGS sequence"/>
</dbReference>
<accession>A0A6L5YAG8</accession>
<evidence type="ECO:0000313" key="3">
    <source>
        <dbReference type="Proteomes" id="UP000473699"/>
    </source>
</evidence>
<feature type="transmembrane region" description="Helical" evidence="1">
    <location>
        <begin position="79"/>
        <end position="101"/>
    </location>
</feature>
<feature type="transmembrane region" description="Helical" evidence="1">
    <location>
        <begin position="40"/>
        <end position="67"/>
    </location>
</feature>
<organism evidence="2 3">
    <name type="scientific">Pyramidobacter porci</name>
    <dbReference type="NCBI Taxonomy" id="2605789"/>
    <lineage>
        <taxon>Bacteria</taxon>
        <taxon>Thermotogati</taxon>
        <taxon>Synergistota</taxon>
        <taxon>Synergistia</taxon>
        <taxon>Synergistales</taxon>
        <taxon>Dethiosulfovibrionaceae</taxon>
        <taxon>Pyramidobacter</taxon>
    </lineage>
</organism>
<dbReference type="AlphaFoldDB" id="A0A6L5YAG8"/>
<sequence length="102" mass="11012">MEVNLMRSGALFFLLLVFFASFLAGDCFSGFSAAGAFGSLPFAVTFFFFLTAFSDVSTVFFGVFFVAPFPSEETPAWMSASFFTVFFFAGTGAFAAGAFFFS</sequence>
<keyword evidence="1" id="KW-0812">Transmembrane</keyword>
<name>A0A6L5YAG8_9BACT</name>
<evidence type="ECO:0000256" key="1">
    <source>
        <dbReference type="SAM" id="Phobius"/>
    </source>
</evidence>
<keyword evidence="1" id="KW-1133">Transmembrane helix</keyword>
<protein>
    <submittedName>
        <fullName evidence="2">Uncharacterized protein</fullName>
    </submittedName>
</protein>
<keyword evidence="1" id="KW-0472">Membrane</keyword>
<gene>
    <name evidence="2" type="ORF">FYJ74_04505</name>
</gene>
<keyword evidence="3" id="KW-1185">Reference proteome</keyword>
<comment type="caution">
    <text evidence="2">The sequence shown here is derived from an EMBL/GenBank/DDBJ whole genome shotgun (WGS) entry which is preliminary data.</text>
</comment>
<reference evidence="2 3" key="1">
    <citation type="submission" date="2019-08" db="EMBL/GenBank/DDBJ databases">
        <title>In-depth cultivation of the pig gut microbiome towards novel bacterial diversity and tailored functional studies.</title>
        <authorList>
            <person name="Wylensek D."/>
            <person name="Hitch T.C.A."/>
            <person name="Clavel T."/>
        </authorList>
    </citation>
    <scope>NUCLEOTIDE SEQUENCE [LARGE SCALE GENOMIC DNA]</scope>
    <source>
        <strain evidence="2 3">SM-530-WT-4B</strain>
    </source>
</reference>
<dbReference type="RefSeq" id="WP_154528386.1">
    <property type="nucleotide sequence ID" value="NZ_JAXDZJ010000123.1"/>
</dbReference>
<evidence type="ECO:0000313" key="2">
    <source>
        <dbReference type="EMBL" id="MST55294.1"/>
    </source>
</evidence>
<dbReference type="EMBL" id="VUNH01000003">
    <property type="protein sequence ID" value="MST55294.1"/>
    <property type="molecule type" value="Genomic_DNA"/>
</dbReference>